<proteinExistence type="predicted"/>
<dbReference type="SUPFAM" id="SSF53448">
    <property type="entry name" value="Nucleotide-diphospho-sugar transferases"/>
    <property type="match status" value="1"/>
</dbReference>
<reference evidence="1 2" key="1">
    <citation type="submission" date="2024-08" db="EMBL/GenBank/DDBJ databases">
        <authorList>
            <person name="Ishaq N."/>
        </authorList>
    </citation>
    <scope>NUCLEOTIDE SEQUENCE [LARGE SCALE GENOMIC DNA]</scope>
    <source>
        <strain evidence="1 2">DSM 18651</strain>
    </source>
</reference>
<accession>A0ABV4P0L2</accession>
<gene>
    <name evidence="1" type="ORF">ACCI49_12970</name>
</gene>
<evidence type="ECO:0000313" key="1">
    <source>
        <dbReference type="EMBL" id="MFA0811829.1"/>
    </source>
</evidence>
<dbReference type="Proteomes" id="UP001569428">
    <property type="component" value="Unassembled WGS sequence"/>
</dbReference>
<organism evidence="1 2">
    <name type="scientific">Microbulbifer epialgicus</name>
    <dbReference type="NCBI Taxonomy" id="393907"/>
    <lineage>
        <taxon>Bacteria</taxon>
        <taxon>Pseudomonadati</taxon>
        <taxon>Pseudomonadota</taxon>
        <taxon>Gammaproteobacteria</taxon>
        <taxon>Cellvibrionales</taxon>
        <taxon>Microbulbiferaceae</taxon>
        <taxon>Microbulbifer</taxon>
    </lineage>
</organism>
<dbReference type="EMBL" id="JBGMEK010000027">
    <property type="protein sequence ID" value="MFA0811829.1"/>
    <property type="molecule type" value="Genomic_DNA"/>
</dbReference>
<dbReference type="Gene3D" id="3.90.550.10">
    <property type="entry name" value="Spore Coat Polysaccharide Biosynthesis Protein SpsA, Chain A"/>
    <property type="match status" value="1"/>
</dbReference>
<comment type="caution">
    <text evidence="1">The sequence shown here is derived from an EMBL/GenBank/DDBJ whole genome shotgun (WGS) entry which is preliminary data.</text>
</comment>
<dbReference type="InterPro" id="IPR029044">
    <property type="entry name" value="Nucleotide-diphossugar_trans"/>
</dbReference>
<evidence type="ECO:0000313" key="2">
    <source>
        <dbReference type="Proteomes" id="UP001569428"/>
    </source>
</evidence>
<protein>
    <submittedName>
        <fullName evidence="1">TIGR04282 family arsenosugar biosynthesis glycosyltransferase</fullName>
    </submittedName>
</protein>
<sequence length="213" mass="23246">MNSLSRKGIRLVVMAKAPLAGYAKTRLIPALGEQGAARLAERLLYHTLEECVRAELGPVELHVAPDPSIAFWQDFPLPAGVSVYGQSQGNLGQRLWHATGNARALGQGLLLLGTDCPSLTARRLRAAAEGLQVSDSVMYPAKDGGYTLLGLKEIQARLFEDIHWSTEVVARQTLDRLWECGMSCQRLEALADIDEPGDLSFLPDGWRELVRAG</sequence>
<dbReference type="PANTHER" id="PTHR36529">
    <property type="entry name" value="SLL1095 PROTEIN"/>
    <property type="match status" value="1"/>
</dbReference>
<dbReference type="PANTHER" id="PTHR36529:SF1">
    <property type="entry name" value="GLYCOSYLTRANSFERASE"/>
    <property type="match status" value="1"/>
</dbReference>
<name>A0ABV4P0L2_9GAMM</name>
<dbReference type="Pfam" id="PF09837">
    <property type="entry name" value="DUF2064"/>
    <property type="match status" value="1"/>
</dbReference>
<dbReference type="RefSeq" id="WP_371839437.1">
    <property type="nucleotide sequence ID" value="NZ_JBGMEK010000027.1"/>
</dbReference>
<keyword evidence="2" id="KW-1185">Reference proteome</keyword>
<dbReference type="NCBIfam" id="TIGR04282">
    <property type="entry name" value="glyco_like_cofC"/>
    <property type="match status" value="1"/>
</dbReference>
<dbReference type="InterPro" id="IPR018641">
    <property type="entry name" value="Trfase_1_rSAM/seldom-assoc"/>
</dbReference>